<comment type="caution">
    <text evidence="2">The sequence shown here is derived from an EMBL/GenBank/DDBJ whole genome shotgun (WGS) entry which is preliminary data.</text>
</comment>
<gene>
    <name evidence="2" type="ORF">DERP_011707</name>
</gene>
<evidence type="ECO:0000313" key="2">
    <source>
        <dbReference type="EMBL" id="KAH9416978.1"/>
    </source>
</evidence>
<evidence type="ECO:0000313" key="3">
    <source>
        <dbReference type="Proteomes" id="UP000887458"/>
    </source>
</evidence>
<dbReference type="Proteomes" id="UP000887458">
    <property type="component" value="Unassembled WGS sequence"/>
</dbReference>
<keyword evidence="3" id="KW-1185">Reference proteome</keyword>
<organism evidence="2 3">
    <name type="scientific">Dermatophagoides pteronyssinus</name>
    <name type="common">European house dust mite</name>
    <dbReference type="NCBI Taxonomy" id="6956"/>
    <lineage>
        <taxon>Eukaryota</taxon>
        <taxon>Metazoa</taxon>
        <taxon>Ecdysozoa</taxon>
        <taxon>Arthropoda</taxon>
        <taxon>Chelicerata</taxon>
        <taxon>Arachnida</taxon>
        <taxon>Acari</taxon>
        <taxon>Acariformes</taxon>
        <taxon>Sarcoptiformes</taxon>
        <taxon>Astigmata</taxon>
        <taxon>Psoroptidia</taxon>
        <taxon>Analgoidea</taxon>
        <taxon>Pyroglyphidae</taxon>
        <taxon>Dermatophagoidinae</taxon>
        <taxon>Dermatophagoides</taxon>
    </lineage>
</organism>
<protein>
    <submittedName>
        <fullName evidence="2">Uncharacterized protein</fullName>
    </submittedName>
</protein>
<accession>A0ABQ8J349</accession>
<sequence>MDWQQSVYEQFVLNDVNHILRFFPPLTPPLFWPTVPPVIGTIKFDGGGDFGENGGSEPESGGESDDIAVSL</sequence>
<feature type="compositionally biased region" description="Acidic residues" evidence="1">
    <location>
        <begin position="60"/>
        <end position="71"/>
    </location>
</feature>
<name>A0ABQ8J349_DERPT</name>
<reference evidence="2 3" key="2">
    <citation type="journal article" date="2022" name="Mol. Biol. Evol.">
        <title>Comparative Genomics Reveals Insights into the Divergent Evolution of Astigmatic Mites and Household Pest Adaptations.</title>
        <authorList>
            <person name="Xiong Q."/>
            <person name="Wan A.T."/>
            <person name="Liu X."/>
            <person name="Fung C.S."/>
            <person name="Xiao X."/>
            <person name="Malainual N."/>
            <person name="Hou J."/>
            <person name="Wang L."/>
            <person name="Wang M."/>
            <person name="Yang K.Y."/>
            <person name="Cui Y."/>
            <person name="Leung E.L."/>
            <person name="Nong W."/>
            <person name="Shin S.K."/>
            <person name="Au S.W."/>
            <person name="Jeong K.Y."/>
            <person name="Chew F.T."/>
            <person name="Hui J.H."/>
            <person name="Leung T.F."/>
            <person name="Tungtrongchitr A."/>
            <person name="Zhong N."/>
            <person name="Liu Z."/>
            <person name="Tsui S.K."/>
        </authorList>
    </citation>
    <scope>NUCLEOTIDE SEQUENCE [LARGE SCALE GENOMIC DNA]</scope>
    <source>
        <strain evidence="2">Derp</strain>
    </source>
</reference>
<proteinExistence type="predicted"/>
<dbReference type="EMBL" id="NJHN03000083">
    <property type="protein sequence ID" value="KAH9416978.1"/>
    <property type="molecule type" value="Genomic_DNA"/>
</dbReference>
<reference evidence="2 3" key="1">
    <citation type="journal article" date="2018" name="J. Allergy Clin. Immunol.">
        <title>High-quality assembly of Dermatophagoides pteronyssinus genome and transcriptome reveals a wide range of novel allergens.</title>
        <authorList>
            <person name="Liu X.Y."/>
            <person name="Yang K.Y."/>
            <person name="Wang M.Q."/>
            <person name="Kwok J.S."/>
            <person name="Zeng X."/>
            <person name="Yang Z."/>
            <person name="Xiao X.J."/>
            <person name="Lau C.P."/>
            <person name="Li Y."/>
            <person name="Huang Z.M."/>
            <person name="Ba J.G."/>
            <person name="Yim A.K."/>
            <person name="Ouyang C.Y."/>
            <person name="Ngai S.M."/>
            <person name="Chan T.F."/>
            <person name="Leung E.L."/>
            <person name="Liu L."/>
            <person name="Liu Z.G."/>
            <person name="Tsui S.K."/>
        </authorList>
    </citation>
    <scope>NUCLEOTIDE SEQUENCE [LARGE SCALE GENOMIC DNA]</scope>
    <source>
        <strain evidence="2">Derp</strain>
    </source>
</reference>
<evidence type="ECO:0000256" key="1">
    <source>
        <dbReference type="SAM" id="MobiDB-lite"/>
    </source>
</evidence>
<feature type="region of interest" description="Disordered" evidence="1">
    <location>
        <begin position="46"/>
        <end position="71"/>
    </location>
</feature>